<accession>A0A0A2V310</accession>
<name>A0A0A2V310_9BACI</name>
<dbReference type="EMBL" id="AVBG01000001">
    <property type="protein sequence ID" value="KGP93201.1"/>
    <property type="molecule type" value="Genomic_DNA"/>
</dbReference>
<evidence type="ECO:0000313" key="2">
    <source>
        <dbReference type="EMBL" id="KGP93201.1"/>
    </source>
</evidence>
<dbReference type="Proteomes" id="UP000030153">
    <property type="component" value="Unassembled WGS sequence"/>
</dbReference>
<organism evidence="2 3">
    <name type="scientific">Pontibacillus chungwhensis BH030062</name>
    <dbReference type="NCBI Taxonomy" id="1385513"/>
    <lineage>
        <taxon>Bacteria</taxon>
        <taxon>Bacillati</taxon>
        <taxon>Bacillota</taxon>
        <taxon>Bacilli</taxon>
        <taxon>Bacillales</taxon>
        <taxon>Bacillaceae</taxon>
        <taxon>Pontibacillus</taxon>
    </lineage>
</organism>
<protein>
    <submittedName>
        <fullName evidence="2">Membrane protein</fullName>
    </submittedName>
</protein>
<reference evidence="2 3" key="1">
    <citation type="submission" date="2013-08" db="EMBL/GenBank/DDBJ databases">
        <title>Genome of Pontibacillus chungwhensis.</title>
        <authorList>
            <person name="Wang Q."/>
            <person name="Wang G."/>
        </authorList>
    </citation>
    <scope>NUCLEOTIDE SEQUENCE [LARGE SCALE GENOMIC DNA]</scope>
    <source>
        <strain evidence="2 3">BH030062</strain>
    </source>
</reference>
<dbReference type="Pfam" id="PF14004">
    <property type="entry name" value="DUF4227"/>
    <property type="match status" value="1"/>
</dbReference>
<dbReference type="OrthoDB" id="2691647at2"/>
<dbReference type="InterPro" id="IPR025321">
    <property type="entry name" value="DUF4227"/>
</dbReference>
<dbReference type="RefSeq" id="WP_036779586.1">
    <property type="nucleotide sequence ID" value="NZ_AVBG01000001.1"/>
</dbReference>
<feature type="transmembrane region" description="Helical" evidence="1">
    <location>
        <begin position="12"/>
        <end position="31"/>
    </location>
</feature>
<evidence type="ECO:0000313" key="3">
    <source>
        <dbReference type="Proteomes" id="UP000030153"/>
    </source>
</evidence>
<dbReference type="STRING" id="1385513.N780_12940"/>
<sequence>MRLVQLIKDTIKIFVIFTACTLLFYFGLRMMNDEYEQIHRYDEPEGKAVKVFQWEEEQIVDRLSIFFRLGE</sequence>
<dbReference type="AlphaFoldDB" id="A0A0A2V310"/>
<comment type="caution">
    <text evidence="2">The sequence shown here is derived from an EMBL/GenBank/DDBJ whole genome shotgun (WGS) entry which is preliminary data.</text>
</comment>
<gene>
    <name evidence="2" type="ORF">N780_12940</name>
</gene>
<evidence type="ECO:0000256" key="1">
    <source>
        <dbReference type="SAM" id="Phobius"/>
    </source>
</evidence>
<keyword evidence="1" id="KW-1133">Transmembrane helix</keyword>
<keyword evidence="1" id="KW-0472">Membrane</keyword>
<keyword evidence="3" id="KW-1185">Reference proteome</keyword>
<keyword evidence="1" id="KW-0812">Transmembrane</keyword>
<proteinExistence type="predicted"/>
<dbReference type="eggNOG" id="ENOG50336QC">
    <property type="taxonomic scope" value="Bacteria"/>
</dbReference>